<dbReference type="PANTHER" id="PTHR30006:SF2">
    <property type="entry name" value="ABC TRANSPORTER SUBSTRATE-BINDING PROTEIN"/>
    <property type="match status" value="1"/>
</dbReference>
<dbReference type="EMBL" id="CP036295">
    <property type="protein sequence ID" value="QCC84888.1"/>
    <property type="molecule type" value="Genomic_DNA"/>
</dbReference>
<keyword evidence="1" id="KW-0732">Signal</keyword>
<dbReference type="AlphaFoldDB" id="A0A4P7UJH5"/>
<dbReference type="OrthoDB" id="9766989at2"/>
<dbReference type="SUPFAM" id="SSF53850">
    <property type="entry name" value="Periplasmic binding protein-like II"/>
    <property type="match status" value="1"/>
</dbReference>
<reference evidence="2 3" key="1">
    <citation type="submission" date="2019-02" db="EMBL/GenBank/DDBJ databases">
        <title>Complete Genome Sequence of Desulfovibrio desulfuricans IC1, a Sulfonate Utilizing Anaerobe.</title>
        <authorList>
            <person name="Day L.A."/>
            <person name="De Leon K.B."/>
            <person name="Wall J.D."/>
        </authorList>
    </citation>
    <scope>NUCLEOTIDE SEQUENCE [LARGE SCALE GENOMIC DNA]</scope>
    <source>
        <strain evidence="2 3">IC1</strain>
    </source>
</reference>
<protein>
    <submittedName>
        <fullName evidence="2">ABC transporter substrate-binding protein</fullName>
    </submittedName>
</protein>
<dbReference type="Proteomes" id="UP000297065">
    <property type="component" value="Chromosome"/>
</dbReference>
<sequence>MKRLEHLMQSLQQADETPAPGKADLLLYAPCPVKLVVKERIEAIAQTQSPALATHIPMGCTSVDPYDPLYMETDVARLPAVIASIGYGDFWRGEFVRRFVRTGVFESVQPRVLNPLYAEAGLVDPAGAYTIYGVTPYIFLVDHKKLDGLPAPKNWADLTNPRYRGQIVMCGDGDDMADAVLLNQYKDYGEPGVTGLAANIKSFMHSSRMAKVCGSAAPDAGGIFIIPLFFAESTKLPEHVEVVWPEDGAAASPLYLLAKKTERQRLAPMLDFFANGFGDIDSAAWFIPMDGSRPSRLPRHARLKWVGWDFVENNDVNSLRDILALKFRRLQAGAACGS</sequence>
<evidence type="ECO:0000256" key="1">
    <source>
        <dbReference type="ARBA" id="ARBA00022729"/>
    </source>
</evidence>
<dbReference type="RefSeq" id="WP_136399101.1">
    <property type="nucleotide sequence ID" value="NZ_CP036295.1"/>
</dbReference>
<accession>A0A4P7UJH5</accession>
<dbReference type="Gene3D" id="3.40.190.10">
    <property type="entry name" value="Periplasmic binding protein-like II"/>
    <property type="match status" value="2"/>
</dbReference>
<gene>
    <name evidence="2" type="ORF">DDIC_03135</name>
</gene>
<organism evidence="2 3">
    <name type="scientific">Desulfovibrio desulfuricans</name>
    <dbReference type="NCBI Taxonomy" id="876"/>
    <lineage>
        <taxon>Bacteria</taxon>
        <taxon>Pseudomonadati</taxon>
        <taxon>Thermodesulfobacteriota</taxon>
        <taxon>Desulfovibrionia</taxon>
        <taxon>Desulfovibrionales</taxon>
        <taxon>Desulfovibrionaceae</taxon>
        <taxon>Desulfovibrio</taxon>
    </lineage>
</organism>
<dbReference type="PANTHER" id="PTHR30006">
    <property type="entry name" value="THIAMINE-BINDING PERIPLASMIC PROTEIN-RELATED"/>
    <property type="match status" value="1"/>
</dbReference>
<evidence type="ECO:0000313" key="3">
    <source>
        <dbReference type="Proteomes" id="UP000297065"/>
    </source>
</evidence>
<proteinExistence type="predicted"/>
<name>A0A4P7UJH5_DESDE</name>
<dbReference type="Pfam" id="PF13343">
    <property type="entry name" value="SBP_bac_6"/>
    <property type="match status" value="1"/>
</dbReference>
<evidence type="ECO:0000313" key="2">
    <source>
        <dbReference type="EMBL" id="QCC84888.1"/>
    </source>
</evidence>